<dbReference type="AlphaFoldDB" id="M4VIT5"/>
<dbReference type="STRING" id="349215.A11S_1142"/>
<feature type="compositionally biased region" description="Basic and acidic residues" evidence="1">
    <location>
        <begin position="74"/>
        <end position="102"/>
    </location>
</feature>
<dbReference type="EMBL" id="CP003538">
    <property type="protein sequence ID" value="AGH97956.1"/>
    <property type="molecule type" value="Genomic_DNA"/>
</dbReference>
<dbReference type="Gene3D" id="3.20.20.370">
    <property type="entry name" value="Glycoside hydrolase/deacetylase"/>
    <property type="match status" value="1"/>
</dbReference>
<dbReference type="HOGENOM" id="CLU_041643_0_0_5"/>
<gene>
    <name evidence="3" type="ORF">A11S_1142</name>
</gene>
<keyword evidence="2" id="KW-0472">Membrane</keyword>
<feature type="compositionally biased region" description="Basic and acidic residues" evidence="1">
    <location>
        <begin position="110"/>
        <end position="119"/>
    </location>
</feature>
<protein>
    <submittedName>
        <fullName evidence="3">Putative periplasmic protein YibQ</fullName>
    </submittedName>
</protein>
<dbReference type="Pfam" id="PF04748">
    <property type="entry name" value="Polysacc_deac_2"/>
    <property type="match status" value="1"/>
</dbReference>
<dbReference type="InterPro" id="IPR006837">
    <property type="entry name" value="Divergent_DAC"/>
</dbReference>
<name>M4VIT5_9BACT</name>
<dbReference type="GO" id="GO:0005975">
    <property type="term" value="P:carbohydrate metabolic process"/>
    <property type="evidence" value="ECO:0007669"/>
    <property type="project" value="InterPro"/>
</dbReference>
<dbReference type="PANTHER" id="PTHR30105">
    <property type="entry name" value="UNCHARACTERIZED YIBQ-RELATED"/>
    <property type="match status" value="1"/>
</dbReference>
<sequence>MAFATTTATGKSGFPRAFARGMAVVVVLYALVAGWAWWKDRAELAKLNATLPQQTTVIVRAARPANLPPPATTAHEEPATHATDAPHDDHAAGTDTATDTHTDPAPVVEADDHQTDDHTTTQAEPPVAGNAVEYMANGMAKAPIKGLFQVTPDGQLPIVREGDRLRPFDAYRRPFRPVGASGAPIISILVNDVGISETLGASVLKDLPPEISVAITPYATAPDQWMNRAREAGHEVWLKLPVESADYPLSDPGPQTLLINAIEKQNFNKLYWALSRGTGYVGVVTGREPAFIKSLNDMRPMINDIYHRGLGFVDGDIQPTDVPRTMAVGMDAPYASTNLWIDHTLTPDAIAAALTSLERTAANNGTAIGFVNTNPLTLKALAEWAPTLQKKGLVLAPLSAATRMAK</sequence>
<evidence type="ECO:0000313" key="3">
    <source>
        <dbReference type="EMBL" id="AGH97956.1"/>
    </source>
</evidence>
<evidence type="ECO:0000256" key="1">
    <source>
        <dbReference type="SAM" id="MobiDB-lite"/>
    </source>
</evidence>
<evidence type="ECO:0000313" key="4">
    <source>
        <dbReference type="Proteomes" id="UP000011932"/>
    </source>
</evidence>
<dbReference type="PANTHER" id="PTHR30105:SF2">
    <property type="entry name" value="DIVERGENT POLYSACCHARIDE DEACETYLASE SUPERFAMILY"/>
    <property type="match status" value="1"/>
</dbReference>
<feature type="transmembrane region" description="Helical" evidence="2">
    <location>
        <begin position="17"/>
        <end position="38"/>
    </location>
</feature>
<evidence type="ECO:0000256" key="2">
    <source>
        <dbReference type="SAM" id="Phobius"/>
    </source>
</evidence>
<keyword evidence="2" id="KW-1133">Transmembrane helix</keyword>
<dbReference type="CDD" id="cd10936">
    <property type="entry name" value="CE4_DAC2"/>
    <property type="match status" value="1"/>
</dbReference>
<accession>M4VIT5</accession>
<proteinExistence type="predicted"/>
<keyword evidence="2" id="KW-0812">Transmembrane</keyword>
<organism evidence="3 4">
    <name type="scientific">Micavibrio aeruginosavorus EPB</name>
    <dbReference type="NCBI Taxonomy" id="349215"/>
    <lineage>
        <taxon>Bacteria</taxon>
        <taxon>Pseudomonadati</taxon>
        <taxon>Bdellovibrionota</taxon>
        <taxon>Bdellovibrionia</taxon>
        <taxon>Bdellovibrionales</taxon>
        <taxon>Pseudobdellovibrionaceae</taxon>
        <taxon>Micavibrio</taxon>
    </lineage>
</organism>
<feature type="region of interest" description="Disordered" evidence="1">
    <location>
        <begin position="65"/>
        <end position="127"/>
    </location>
</feature>
<dbReference type="Proteomes" id="UP000011932">
    <property type="component" value="Chromosome"/>
</dbReference>
<dbReference type="OrthoDB" id="9784811at2"/>
<dbReference type="KEGG" id="man:A11S_1142"/>
<dbReference type="InterPro" id="IPR011330">
    <property type="entry name" value="Glyco_hydro/deAcase_b/a-brl"/>
</dbReference>
<reference evidence="3 4" key="1">
    <citation type="journal article" date="2013" name="ISME J.">
        <title>By their genes ye shall know them: genomic signatures of predatory bacteria.</title>
        <authorList>
            <person name="Pasternak Z."/>
            <person name="Pietrokovski S."/>
            <person name="Rotem O."/>
            <person name="Gophna U."/>
            <person name="Lurie-Weinberger M.N."/>
            <person name="Jurkevitch E."/>
        </authorList>
    </citation>
    <scope>NUCLEOTIDE SEQUENCE [LARGE SCALE GENOMIC DNA]</scope>
    <source>
        <strain evidence="3">EPB</strain>
    </source>
</reference>
<dbReference type="SUPFAM" id="SSF88713">
    <property type="entry name" value="Glycoside hydrolase/deacetylase"/>
    <property type="match status" value="1"/>
</dbReference>